<accession>A0AB39KTG4</accession>
<dbReference type="GO" id="GO:0005886">
    <property type="term" value="C:plasma membrane"/>
    <property type="evidence" value="ECO:0007669"/>
    <property type="project" value="TreeGrafter"/>
</dbReference>
<evidence type="ECO:0000256" key="4">
    <source>
        <dbReference type="ARBA" id="ARBA00022989"/>
    </source>
</evidence>
<feature type="chain" id="PRO_5044287875" evidence="7">
    <location>
        <begin position="28"/>
        <end position="125"/>
    </location>
</feature>
<comment type="subcellular location">
    <subcellularLocation>
        <location evidence="1">Membrane</location>
        <topology evidence="1">Multi-pass membrane protein</topology>
    </subcellularLocation>
</comment>
<keyword evidence="4 6" id="KW-1133">Transmembrane helix</keyword>
<keyword evidence="3 6" id="KW-0812">Transmembrane</keyword>
<evidence type="ECO:0000256" key="5">
    <source>
        <dbReference type="ARBA" id="ARBA00023136"/>
    </source>
</evidence>
<reference evidence="8" key="1">
    <citation type="submission" date="2024-06" db="EMBL/GenBank/DDBJ databases">
        <title>Caulobacter inopinatus, sp. nov.</title>
        <authorList>
            <person name="Donachie S.P."/>
        </authorList>
    </citation>
    <scope>NUCLEOTIDE SEQUENCE</scope>
    <source>
        <strain evidence="8">73W</strain>
    </source>
</reference>
<keyword evidence="5 6" id="KW-0472">Membrane</keyword>
<evidence type="ECO:0000256" key="2">
    <source>
        <dbReference type="ARBA" id="ARBA00009694"/>
    </source>
</evidence>
<organism evidence="8">
    <name type="scientific">Caulobacter sp. 73W</name>
    <dbReference type="NCBI Taxonomy" id="3161137"/>
    <lineage>
        <taxon>Bacteria</taxon>
        <taxon>Pseudomonadati</taxon>
        <taxon>Pseudomonadota</taxon>
        <taxon>Alphaproteobacteria</taxon>
        <taxon>Caulobacterales</taxon>
        <taxon>Caulobacteraceae</taxon>
        <taxon>Caulobacter</taxon>
    </lineage>
</organism>
<comment type="similarity">
    <text evidence="2">Belongs to the UPF0382 family.</text>
</comment>
<gene>
    <name evidence="8" type="ORF">ABOZ73_00995</name>
</gene>
<dbReference type="RefSeq" id="WP_369059986.1">
    <property type="nucleotide sequence ID" value="NZ_CP158375.1"/>
</dbReference>
<dbReference type="PANTHER" id="PTHR43461:SF1">
    <property type="entry name" value="TRANSMEMBRANE PROTEIN 256"/>
    <property type="match status" value="1"/>
</dbReference>
<keyword evidence="7" id="KW-0732">Signal</keyword>
<feature type="transmembrane region" description="Helical" evidence="6">
    <location>
        <begin position="70"/>
        <end position="90"/>
    </location>
</feature>
<evidence type="ECO:0000256" key="1">
    <source>
        <dbReference type="ARBA" id="ARBA00004141"/>
    </source>
</evidence>
<sequence length="125" mass="13258">MSLWNRRTWLCLAAFNGLLAVGFGAFAAHGVQDPKPAEWLRTGSTYAFIHSFAIFAAALVANLGAHRARWAPGFFLGGALLFSGSLYAMALGAPRWLGAMTPIGGVSFMIGWAILAWAAVSLQAD</sequence>
<dbReference type="AlphaFoldDB" id="A0AB39KTG4"/>
<feature type="signal peptide" evidence="7">
    <location>
        <begin position="1"/>
        <end position="27"/>
    </location>
</feature>
<dbReference type="InterPro" id="IPR006696">
    <property type="entry name" value="DUF423"/>
</dbReference>
<name>A0AB39KTG4_9CAUL</name>
<dbReference type="EMBL" id="CP158375">
    <property type="protein sequence ID" value="XDO97034.1"/>
    <property type="molecule type" value="Genomic_DNA"/>
</dbReference>
<evidence type="ECO:0000256" key="3">
    <source>
        <dbReference type="ARBA" id="ARBA00022692"/>
    </source>
</evidence>
<evidence type="ECO:0000313" key="8">
    <source>
        <dbReference type="EMBL" id="XDO97034.1"/>
    </source>
</evidence>
<feature type="transmembrane region" description="Helical" evidence="6">
    <location>
        <begin position="46"/>
        <end position="63"/>
    </location>
</feature>
<evidence type="ECO:0000256" key="6">
    <source>
        <dbReference type="SAM" id="Phobius"/>
    </source>
</evidence>
<evidence type="ECO:0000256" key="7">
    <source>
        <dbReference type="SAM" id="SignalP"/>
    </source>
</evidence>
<dbReference type="PANTHER" id="PTHR43461">
    <property type="entry name" value="TRANSMEMBRANE PROTEIN 256"/>
    <property type="match status" value="1"/>
</dbReference>
<protein>
    <submittedName>
        <fullName evidence="8">DUF423 domain-containing protein</fullName>
    </submittedName>
</protein>
<feature type="transmembrane region" description="Helical" evidence="6">
    <location>
        <begin position="96"/>
        <end position="120"/>
    </location>
</feature>
<dbReference type="Pfam" id="PF04241">
    <property type="entry name" value="DUF423"/>
    <property type="match status" value="1"/>
</dbReference>
<proteinExistence type="inferred from homology"/>